<reference evidence="4" key="1">
    <citation type="submission" date="2021-01" db="UniProtKB">
        <authorList>
            <consortium name="EnsemblMetazoa"/>
        </authorList>
    </citation>
    <scope>IDENTIFICATION</scope>
</reference>
<dbReference type="GeneID" id="136807470"/>
<keyword evidence="1" id="KW-0812">Transmembrane</keyword>
<organism evidence="4 5">
    <name type="scientific">Clytia hemisphaerica</name>
    <dbReference type="NCBI Taxonomy" id="252671"/>
    <lineage>
        <taxon>Eukaryota</taxon>
        <taxon>Metazoa</taxon>
        <taxon>Cnidaria</taxon>
        <taxon>Hydrozoa</taxon>
        <taxon>Hydroidolina</taxon>
        <taxon>Leptothecata</taxon>
        <taxon>Obeliida</taxon>
        <taxon>Clytiidae</taxon>
        <taxon>Clytia</taxon>
    </lineage>
</organism>
<proteinExistence type="predicted"/>
<feature type="transmembrane region" description="Helical" evidence="1">
    <location>
        <begin position="368"/>
        <end position="400"/>
    </location>
</feature>
<dbReference type="Gene3D" id="3.60.21.70">
    <property type="entry name" value="PhoD-like phosphatase"/>
    <property type="match status" value="1"/>
</dbReference>
<dbReference type="RefSeq" id="XP_066920149.1">
    <property type="nucleotide sequence ID" value="XM_067064048.1"/>
</dbReference>
<feature type="chain" id="PRO_5029610171" description="PhoD-like phosphatase metallophosphatase domain-containing protein" evidence="2">
    <location>
        <begin position="19"/>
        <end position="439"/>
    </location>
</feature>
<dbReference type="Pfam" id="PF09423">
    <property type="entry name" value="PhoD"/>
    <property type="match status" value="1"/>
</dbReference>
<evidence type="ECO:0000259" key="3">
    <source>
        <dbReference type="Pfam" id="PF09423"/>
    </source>
</evidence>
<feature type="domain" description="PhoD-like phosphatase metallophosphatase" evidence="3">
    <location>
        <begin position="36"/>
        <end position="285"/>
    </location>
</feature>
<keyword evidence="5" id="KW-1185">Reference proteome</keyword>
<dbReference type="EnsemblMetazoa" id="CLYHEMT021750.1">
    <property type="protein sequence ID" value="CLYHEMP021750.1"/>
    <property type="gene ID" value="CLYHEMG021750"/>
</dbReference>
<dbReference type="SUPFAM" id="SSF56300">
    <property type="entry name" value="Metallo-dependent phosphatases"/>
    <property type="match status" value="1"/>
</dbReference>
<dbReference type="AlphaFoldDB" id="A0A7M5XDT7"/>
<keyword evidence="1" id="KW-0472">Membrane</keyword>
<dbReference type="PANTHER" id="PTHR33987">
    <property type="entry name" value="CALCINEURIN-LIKE METALLO-PHOSPHOESTERASE SUPERFAMILY PROTEIN"/>
    <property type="match status" value="1"/>
</dbReference>
<dbReference type="OrthoDB" id="10266805at2759"/>
<evidence type="ECO:0000313" key="4">
    <source>
        <dbReference type="EnsemblMetazoa" id="CLYHEMP021750.1"/>
    </source>
</evidence>
<sequence length="439" mass="50309">MFLIYASILLVLNQLVNTQNSDFHQEKVLETITFGSCNKHDKPQLLWDQIIKQDPNLWIWLGDAVYADTRILPMIWMPSPLATMKERFDVQKENEGYKKLKDETPIIGVWDDHDYGNNNGGKSYRNRLQSQNIFLDFLDEPADSIRRKREGVYVSYSYGTPGKIVKIILLDVRSHYEGGSSCDILGGEQWQWFKEQLDDPTASMFFIGTGLQVLSDIPFSEKWMACQKSLDRLIWLTQQHPKVMFLSGDVHFAEINCINPVATGYPLYEFTSSGLTHSCSASLLPVEVCEWTLKNVVASKYRISNVVTELNFGAIKIDWEKMLVSFQVYGVEGKLSQVDIKLADLQVKRNPSSCPDVKEQPNWYWKRVFWSSAVLLVILLAAIALRCTVLILRWVSMVVLKDLDMKIKHRLKKLRTQLAKVAPIRNGGGKNDTDKPHQD</sequence>
<dbReference type="InterPro" id="IPR018946">
    <property type="entry name" value="PhoD-like_MPP"/>
</dbReference>
<dbReference type="Proteomes" id="UP000594262">
    <property type="component" value="Unplaced"/>
</dbReference>
<keyword evidence="1" id="KW-1133">Transmembrane helix</keyword>
<keyword evidence="2" id="KW-0732">Signal</keyword>
<evidence type="ECO:0000313" key="5">
    <source>
        <dbReference type="Proteomes" id="UP000594262"/>
    </source>
</evidence>
<evidence type="ECO:0000256" key="2">
    <source>
        <dbReference type="SAM" id="SignalP"/>
    </source>
</evidence>
<dbReference type="InterPro" id="IPR029052">
    <property type="entry name" value="Metallo-depent_PP-like"/>
</dbReference>
<dbReference type="CDD" id="cd07389">
    <property type="entry name" value="MPP_PhoD"/>
    <property type="match status" value="1"/>
</dbReference>
<name>A0A7M5XDT7_9CNID</name>
<feature type="signal peptide" evidence="2">
    <location>
        <begin position="1"/>
        <end position="18"/>
    </location>
</feature>
<dbReference type="InterPro" id="IPR038607">
    <property type="entry name" value="PhoD-like_sf"/>
</dbReference>
<accession>A0A7M5XDT7</accession>
<protein>
    <recommendedName>
        <fullName evidence="3">PhoD-like phosphatase metallophosphatase domain-containing protein</fullName>
    </recommendedName>
</protein>
<evidence type="ECO:0000256" key="1">
    <source>
        <dbReference type="SAM" id="Phobius"/>
    </source>
</evidence>
<dbReference type="PANTHER" id="PTHR33987:SF1">
    <property type="entry name" value="CALCINEURIN-LIKE METALLO-PHOSPHOESTERASE SUPERFAMILY PROTEIN"/>
    <property type="match status" value="1"/>
</dbReference>